<name>A0A812PZ50_9DINO</name>
<dbReference type="Proteomes" id="UP000601435">
    <property type="component" value="Unassembled WGS sequence"/>
</dbReference>
<accession>A0A812PZ50</accession>
<sequence>KGVEAKGPLRPRPGSFELRIGAQDAFTWRRELLITLSACADYGGLASETSCPHSATSGLIPVRHGDSALGYGAQKESAVFPKTIGRGMAMEPVAQEVFKQRLYELAKENEAKQTQDPPPREAAVTSGDDVLEGMLNDLLGALRREAPMDPLSEEKVAAIATAAARATGSEPAESQGGSEHLRTNRRELRPCSRCLGMVFGSPSLNIVDLPIPCLALRSNLVSSVQELLSNAFFVAELPADTHRATCSDWRCQQGVGVQHGQDLSDLCFMLRFLATCAPVNRICNSMHGGE</sequence>
<gene>
    <name evidence="1" type="ORF">SNEC2469_LOCUS9920</name>
</gene>
<evidence type="ECO:0000313" key="1">
    <source>
        <dbReference type="EMBL" id="CAE7369685.1"/>
    </source>
</evidence>
<protein>
    <submittedName>
        <fullName evidence="1">Uncharacterized protein</fullName>
    </submittedName>
</protein>
<dbReference type="EMBL" id="CAJNJA010015856">
    <property type="protein sequence ID" value="CAE7369685.1"/>
    <property type="molecule type" value="Genomic_DNA"/>
</dbReference>
<proteinExistence type="predicted"/>
<comment type="caution">
    <text evidence="1">The sequence shown here is derived from an EMBL/GenBank/DDBJ whole genome shotgun (WGS) entry which is preliminary data.</text>
</comment>
<organism evidence="1 2">
    <name type="scientific">Symbiodinium necroappetens</name>
    <dbReference type="NCBI Taxonomy" id="1628268"/>
    <lineage>
        <taxon>Eukaryota</taxon>
        <taxon>Sar</taxon>
        <taxon>Alveolata</taxon>
        <taxon>Dinophyceae</taxon>
        <taxon>Suessiales</taxon>
        <taxon>Symbiodiniaceae</taxon>
        <taxon>Symbiodinium</taxon>
    </lineage>
</organism>
<evidence type="ECO:0000313" key="2">
    <source>
        <dbReference type="Proteomes" id="UP000601435"/>
    </source>
</evidence>
<feature type="non-terminal residue" evidence="1">
    <location>
        <position position="290"/>
    </location>
</feature>
<dbReference type="OrthoDB" id="435675at2759"/>
<keyword evidence="2" id="KW-1185">Reference proteome</keyword>
<reference evidence="1" key="1">
    <citation type="submission" date="2021-02" db="EMBL/GenBank/DDBJ databases">
        <authorList>
            <person name="Dougan E. K."/>
            <person name="Rhodes N."/>
            <person name="Thang M."/>
            <person name="Chan C."/>
        </authorList>
    </citation>
    <scope>NUCLEOTIDE SEQUENCE</scope>
</reference>
<dbReference type="AlphaFoldDB" id="A0A812PZ50"/>